<dbReference type="InterPro" id="IPR029064">
    <property type="entry name" value="Ribosomal_eL30-like_sf"/>
</dbReference>
<organism evidence="2 3">
    <name type="scientific">Saguinus oedipus</name>
    <name type="common">Cotton-top tamarin</name>
    <name type="synonym">Oedipomidas oedipus</name>
    <dbReference type="NCBI Taxonomy" id="9490"/>
    <lineage>
        <taxon>Eukaryota</taxon>
        <taxon>Metazoa</taxon>
        <taxon>Chordata</taxon>
        <taxon>Craniata</taxon>
        <taxon>Vertebrata</taxon>
        <taxon>Euteleostomi</taxon>
        <taxon>Mammalia</taxon>
        <taxon>Eutheria</taxon>
        <taxon>Euarchontoglires</taxon>
        <taxon>Primates</taxon>
        <taxon>Haplorrhini</taxon>
        <taxon>Platyrrhini</taxon>
        <taxon>Cebidae</taxon>
        <taxon>Callitrichinae</taxon>
        <taxon>Saguinus</taxon>
    </lineage>
</organism>
<evidence type="ECO:0000313" key="2">
    <source>
        <dbReference type="EMBL" id="KAK2101133.1"/>
    </source>
</evidence>
<sequence length="144" mass="15855">MAKEKKVVSSPTVMKKQEAKKRVNPCLRKGVQTRDKASIEAESVGQAEKKAPSKGAIHTKKPPALRARVNVITTLLDNKKFQLVVTAHQVDPIDLIVFLTALTDSTSIFQTAPANLLSRSSKFGVPRSPSKTLKNSWQFLKGFE</sequence>
<dbReference type="Proteomes" id="UP001266305">
    <property type="component" value="Unassembled WGS sequence"/>
</dbReference>
<accession>A0ABQ9UVH2</accession>
<dbReference type="SUPFAM" id="SSF55315">
    <property type="entry name" value="L30e-like"/>
    <property type="match status" value="1"/>
</dbReference>
<evidence type="ECO:0000313" key="3">
    <source>
        <dbReference type="Proteomes" id="UP001266305"/>
    </source>
</evidence>
<name>A0ABQ9UVH2_SAGOE</name>
<dbReference type="EMBL" id="JASSZA010000010">
    <property type="protein sequence ID" value="KAK2101133.1"/>
    <property type="molecule type" value="Genomic_DNA"/>
</dbReference>
<dbReference type="Gene3D" id="3.30.1330.30">
    <property type="match status" value="1"/>
</dbReference>
<gene>
    <name evidence="2" type="ORF">P7K49_022481</name>
</gene>
<proteinExistence type="predicted"/>
<comment type="caution">
    <text evidence="2">The sequence shown here is derived from an EMBL/GenBank/DDBJ whole genome shotgun (WGS) entry which is preliminary data.</text>
</comment>
<keyword evidence="3" id="KW-1185">Reference proteome</keyword>
<feature type="region of interest" description="Disordered" evidence="1">
    <location>
        <begin position="1"/>
        <end position="61"/>
    </location>
</feature>
<reference evidence="2 3" key="1">
    <citation type="submission" date="2023-05" db="EMBL/GenBank/DDBJ databases">
        <title>B98-5 Cell Line De Novo Hybrid Assembly: An Optical Mapping Approach.</title>
        <authorList>
            <person name="Kananen K."/>
            <person name="Auerbach J.A."/>
            <person name="Kautto E."/>
            <person name="Blachly J.S."/>
        </authorList>
    </citation>
    <scope>NUCLEOTIDE SEQUENCE [LARGE SCALE GENOMIC DNA]</scope>
    <source>
        <strain evidence="2">B95-8</strain>
        <tissue evidence="2">Cell line</tissue>
    </source>
</reference>
<evidence type="ECO:0000256" key="1">
    <source>
        <dbReference type="SAM" id="MobiDB-lite"/>
    </source>
</evidence>
<protein>
    <submittedName>
        <fullName evidence="2">Uncharacterized protein</fullName>
    </submittedName>
</protein>